<dbReference type="PANTHER" id="PTHR43975:SF2">
    <property type="entry name" value="EG:BACR7A4.14 PROTEIN-RELATED"/>
    <property type="match status" value="1"/>
</dbReference>
<name>A0ABN7SRE4_OIKDI</name>
<dbReference type="InterPro" id="IPR020904">
    <property type="entry name" value="Sc_DH/Rdtase_CS"/>
</dbReference>
<evidence type="ECO:0000256" key="2">
    <source>
        <dbReference type="RuleBase" id="RU000363"/>
    </source>
</evidence>
<dbReference type="Proteomes" id="UP001158576">
    <property type="component" value="Chromosome 1"/>
</dbReference>
<dbReference type="EMBL" id="OU015566">
    <property type="protein sequence ID" value="CAG5103776.1"/>
    <property type="molecule type" value="Genomic_DNA"/>
</dbReference>
<protein>
    <submittedName>
        <fullName evidence="3">Oidioi.mRNA.OKI2018_I69.chr1.g930.t1.cds</fullName>
    </submittedName>
</protein>
<evidence type="ECO:0000313" key="4">
    <source>
        <dbReference type="Proteomes" id="UP001158576"/>
    </source>
</evidence>
<dbReference type="InterPro" id="IPR036291">
    <property type="entry name" value="NAD(P)-bd_dom_sf"/>
</dbReference>
<keyword evidence="1" id="KW-0560">Oxidoreductase</keyword>
<keyword evidence="4" id="KW-1185">Reference proteome</keyword>
<comment type="similarity">
    <text evidence="2">Belongs to the short-chain dehydrogenases/reductases (SDR) family.</text>
</comment>
<gene>
    <name evidence="3" type="ORF">OKIOD_LOCUS9695</name>
</gene>
<dbReference type="SUPFAM" id="SSF51735">
    <property type="entry name" value="NAD(P)-binding Rossmann-fold domains"/>
    <property type="match status" value="1"/>
</dbReference>
<dbReference type="InterPro" id="IPR002347">
    <property type="entry name" value="SDR_fam"/>
</dbReference>
<dbReference type="PROSITE" id="PS00061">
    <property type="entry name" value="ADH_SHORT"/>
    <property type="match status" value="1"/>
</dbReference>
<accession>A0ABN7SRE4</accession>
<dbReference type="Pfam" id="PF00106">
    <property type="entry name" value="adh_short"/>
    <property type="match status" value="1"/>
</dbReference>
<dbReference type="PRINTS" id="PR00081">
    <property type="entry name" value="GDHRDH"/>
</dbReference>
<evidence type="ECO:0000256" key="1">
    <source>
        <dbReference type="ARBA" id="ARBA00023002"/>
    </source>
</evidence>
<dbReference type="PANTHER" id="PTHR43975">
    <property type="entry name" value="ZGC:101858"/>
    <property type="match status" value="1"/>
</dbReference>
<dbReference type="PRINTS" id="PR00080">
    <property type="entry name" value="SDRFAMILY"/>
</dbReference>
<proteinExistence type="inferred from homology"/>
<organism evidence="3 4">
    <name type="scientific">Oikopleura dioica</name>
    <name type="common">Tunicate</name>
    <dbReference type="NCBI Taxonomy" id="34765"/>
    <lineage>
        <taxon>Eukaryota</taxon>
        <taxon>Metazoa</taxon>
        <taxon>Chordata</taxon>
        <taxon>Tunicata</taxon>
        <taxon>Appendicularia</taxon>
        <taxon>Copelata</taxon>
        <taxon>Oikopleuridae</taxon>
        <taxon>Oikopleura</taxon>
    </lineage>
</organism>
<dbReference type="Gene3D" id="3.40.50.720">
    <property type="entry name" value="NAD(P)-binding Rossmann-like Domain"/>
    <property type="match status" value="1"/>
</dbReference>
<dbReference type="CDD" id="cd05233">
    <property type="entry name" value="SDR_c"/>
    <property type="match status" value="1"/>
</dbReference>
<evidence type="ECO:0000313" key="3">
    <source>
        <dbReference type="EMBL" id="CAG5103776.1"/>
    </source>
</evidence>
<sequence>MAKTAIITGSSRGIGAASAILFAKKGFNVVLQGRNKEKLQGIKEECEKAGAAGVLVVELELSNHADLPRVVDETIETFGGLDVLVNNAGIGFFTNLEEVTGEMMDMVLGVNLKAPILISKAAMPHLKKSRGAIVNVSSLASHIRSNNYLAYAISKAALDQFSLILSGNYAPDGVRVNTVRPAAVATDMLVTSGVPKEMLPALVQMSAAKQPCNGILSVEEVAQAIWKCCDPALPSMTGQNITIHGGRIEDKPWVNPMAPQ</sequence>
<reference evidence="3 4" key="1">
    <citation type="submission" date="2021-04" db="EMBL/GenBank/DDBJ databases">
        <authorList>
            <person name="Bliznina A."/>
        </authorList>
    </citation>
    <scope>NUCLEOTIDE SEQUENCE [LARGE SCALE GENOMIC DNA]</scope>
</reference>